<dbReference type="Proteomes" id="UP000595437">
    <property type="component" value="Chromosome 11"/>
</dbReference>
<feature type="compositionally biased region" description="Low complexity" evidence="1">
    <location>
        <begin position="1"/>
        <end position="11"/>
    </location>
</feature>
<evidence type="ECO:0000313" key="3">
    <source>
        <dbReference type="Proteomes" id="UP000595437"/>
    </source>
</evidence>
<proteinExistence type="predicted"/>
<dbReference type="AlphaFoldDB" id="A0A7T8H243"/>
<sequence length="68" mass="7710">MIWYPDNSPRDNSPPPDIPPDIPPGHSHRRIPPWTIPPQTTPPWAIPTGKSPWTVILLKNNIYLQILG</sequence>
<feature type="region of interest" description="Disordered" evidence="1">
    <location>
        <begin position="1"/>
        <end position="45"/>
    </location>
</feature>
<evidence type="ECO:0000256" key="1">
    <source>
        <dbReference type="SAM" id="MobiDB-lite"/>
    </source>
</evidence>
<feature type="compositionally biased region" description="Pro residues" evidence="1">
    <location>
        <begin position="34"/>
        <end position="45"/>
    </location>
</feature>
<evidence type="ECO:0000313" key="2">
    <source>
        <dbReference type="EMBL" id="QQP41736.1"/>
    </source>
</evidence>
<feature type="compositionally biased region" description="Pro residues" evidence="1">
    <location>
        <begin position="12"/>
        <end position="23"/>
    </location>
</feature>
<keyword evidence="3" id="KW-1185">Reference proteome</keyword>
<gene>
    <name evidence="2" type="ORF">FKW44_016197</name>
</gene>
<protein>
    <submittedName>
        <fullName evidence="2">Uncharacterized protein</fullName>
    </submittedName>
</protein>
<name>A0A7T8H243_CALRO</name>
<reference evidence="3" key="1">
    <citation type="submission" date="2021-01" db="EMBL/GenBank/DDBJ databases">
        <title>Caligus Genome Assembly.</title>
        <authorList>
            <person name="Gallardo-Escarate C."/>
        </authorList>
    </citation>
    <scope>NUCLEOTIDE SEQUENCE [LARGE SCALE GENOMIC DNA]</scope>
</reference>
<organism evidence="2 3">
    <name type="scientific">Caligus rogercresseyi</name>
    <name type="common">Sea louse</name>
    <dbReference type="NCBI Taxonomy" id="217165"/>
    <lineage>
        <taxon>Eukaryota</taxon>
        <taxon>Metazoa</taxon>
        <taxon>Ecdysozoa</taxon>
        <taxon>Arthropoda</taxon>
        <taxon>Crustacea</taxon>
        <taxon>Multicrustacea</taxon>
        <taxon>Hexanauplia</taxon>
        <taxon>Copepoda</taxon>
        <taxon>Siphonostomatoida</taxon>
        <taxon>Caligidae</taxon>
        <taxon>Caligus</taxon>
    </lineage>
</organism>
<accession>A0A7T8H243</accession>
<dbReference type="EMBL" id="CP045900">
    <property type="protein sequence ID" value="QQP41736.1"/>
    <property type="molecule type" value="Genomic_DNA"/>
</dbReference>